<dbReference type="CDD" id="cd09917">
    <property type="entry name" value="F-box_SF"/>
    <property type="match status" value="1"/>
</dbReference>
<comment type="caution">
    <text evidence="2">The sequence shown here is derived from an EMBL/GenBank/DDBJ whole genome shotgun (WGS) entry which is preliminary data.</text>
</comment>
<accession>A0A2Z6QT70</accession>
<dbReference type="Proteomes" id="UP000615446">
    <property type="component" value="Unassembled WGS sequence"/>
</dbReference>
<dbReference type="EMBL" id="BEXD01001291">
    <property type="protein sequence ID" value="GBB93377.1"/>
    <property type="molecule type" value="Genomic_DNA"/>
</dbReference>
<gene>
    <name evidence="3" type="ORF">RCL2_000931200</name>
    <name evidence="2" type="ORF">RclHR1_02160003</name>
</gene>
<proteinExistence type="predicted"/>
<dbReference type="Gene3D" id="1.20.1280.50">
    <property type="match status" value="1"/>
</dbReference>
<dbReference type="AlphaFoldDB" id="A0A2Z6QT70"/>
<feature type="domain" description="F-box" evidence="1">
    <location>
        <begin position="1"/>
        <end position="45"/>
    </location>
</feature>
<organism evidence="2 4">
    <name type="scientific">Rhizophagus clarus</name>
    <dbReference type="NCBI Taxonomy" id="94130"/>
    <lineage>
        <taxon>Eukaryota</taxon>
        <taxon>Fungi</taxon>
        <taxon>Fungi incertae sedis</taxon>
        <taxon>Mucoromycota</taxon>
        <taxon>Glomeromycotina</taxon>
        <taxon>Glomeromycetes</taxon>
        <taxon>Glomerales</taxon>
        <taxon>Glomeraceae</taxon>
        <taxon>Rhizophagus</taxon>
    </lineage>
</organism>
<protein>
    <recommendedName>
        <fullName evidence="1">F-box domain-containing protein</fullName>
    </recommendedName>
</protein>
<dbReference type="Proteomes" id="UP000247702">
    <property type="component" value="Unassembled WGS sequence"/>
</dbReference>
<dbReference type="OrthoDB" id="2356311at2759"/>
<dbReference type="InterPro" id="IPR001810">
    <property type="entry name" value="F-box_dom"/>
</dbReference>
<dbReference type="EMBL" id="BLAL01000059">
    <property type="protein sequence ID" value="GES82082.1"/>
    <property type="molecule type" value="Genomic_DNA"/>
</dbReference>
<evidence type="ECO:0000259" key="1">
    <source>
        <dbReference type="PROSITE" id="PS50181"/>
    </source>
</evidence>
<dbReference type="SUPFAM" id="SSF81383">
    <property type="entry name" value="F-box domain"/>
    <property type="match status" value="1"/>
</dbReference>
<evidence type="ECO:0000313" key="3">
    <source>
        <dbReference type="EMBL" id="GES82082.1"/>
    </source>
</evidence>
<name>A0A2Z6QT70_9GLOM</name>
<evidence type="ECO:0000313" key="4">
    <source>
        <dbReference type="Proteomes" id="UP000247702"/>
    </source>
</evidence>
<reference evidence="3" key="2">
    <citation type="submission" date="2019-10" db="EMBL/GenBank/DDBJ databases">
        <title>Conservation and host-specific expression of non-tandemly repeated heterogenous ribosome RNA gene in arbuscular mycorrhizal fungi.</title>
        <authorList>
            <person name="Maeda T."/>
            <person name="Kobayashi Y."/>
            <person name="Nakagawa T."/>
            <person name="Ezawa T."/>
            <person name="Yamaguchi K."/>
            <person name="Bino T."/>
            <person name="Nishimoto Y."/>
            <person name="Shigenobu S."/>
            <person name="Kawaguchi M."/>
        </authorList>
    </citation>
    <scope>NUCLEOTIDE SEQUENCE</scope>
    <source>
        <strain evidence="3">HR1</strain>
    </source>
</reference>
<dbReference type="PROSITE" id="PS50181">
    <property type="entry name" value="FBOX"/>
    <property type="match status" value="1"/>
</dbReference>
<keyword evidence="4" id="KW-1185">Reference proteome</keyword>
<dbReference type="InterPro" id="IPR036047">
    <property type="entry name" value="F-box-like_dom_sf"/>
</dbReference>
<evidence type="ECO:0000313" key="2">
    <source>
        <dbReference type="EMBL" id="GBB93377.1"/>
    </source>
</evidence>
<reference evidence="2 4" key="1">
    <citation type="submission" date="2017-11" db="EMBL/GenBank/DDBJ databases">
        <title>The genome of Rhizophagus clarus HR1 reveals common genetic basis of auxotrophy among arbuscular mycorrhizal fungi.</title>
        <authorList>
            <person name="Kobayashi Y."/>
        </authorList>
    </citation>
    <scope>NUCLEOTIDE SEQUENCE [LARGE SCALE GENOMIC DNA]</scope>
    <source>
        <strain evidence="2 4">HR1</strain>
    </source>
</reference>
<sequence>MEKIPPEIFLEICIHLYVKDLYTLTLVCKLYRKILWTKAISIQKVWTCSRVLSFDPLLPYPSLPPSKFMSEQEYIWFTLLADKCSICKIKIEKKDLFGCRYWEFSRICCKECIKRKTVSIPFIKMAMPNLPKDLLECLPCHKRHVFNVGDEKLYWTDDLQSIVAKYYSFENEQERDIWVKEKKKEANEFMDEIHKYKWQDEYVYFFPYALNVN</sequence>